<dbReference type="GO" id="GO:0005634">
    <property type="term" value="C:nucleus"/>
    <property type="evidence" value="ECO:0007669"/>
    <property type="project" value="TreeGrafter"/>
</dbReference>
<feature type="compositionally biased region" description="Polar residues" evidence="6">
    <location>
        <begin position="55"/>
        <end position="67"/>
    </location>
</feature>
<dbReference type="GO" id="GO:0052905">
    <property type="term" value="F:tRNA (guanosine(9)-N1)-methyltransferase activity"/>
    <property type="evidence" value="ECO:0007669"/>
    <property type="project" value="UniProtKB-EC"/>
</dbReference>
<dbReference type="AlphaFoldDB" id="A0A8S3REE5"/>
<evidence type="ECO:0000256" key="4">
    <source>
        <dbReference type="ARBA" id="ARBA00022691"/>
    </source>
</evidence>
<dbReference type="EC" id="2.1.1.221" evidence="1"/>
<feature type="domain" description="SAM-dependent MTase TRM10-type" evidence="7">
    <location>
        <begin position="1"/>
        <end position="34"/>
    </location>
</feature>
<organism evidence="8 9">
    <name type="scientific">Mytilus edulis</name>
    <name type="common">Blue mussel</name>
    <dbReference type="NCBI Taxonomy" id="6550"/>
    <lineage>
        <taxon>Eukaryota</taxon>
        <taxon>Metazoa</taxon>
        <taxon>Spiralia</taxon>
        <taxon>Lophotrochozoa</taxon>
        <taxon>Mollusca</taxon>
        <taxon>Bivalvia</taxon>
        <taxon>Autobranchia</taxon>
        <taxon>Pteriomorphia</taxon>
        <taxon>Mytilida</taxon>
        <taxon>Mytiloidea</taxon>
        <taxon>Mytilidae</taxon>
        <taxon>Mytilinae</taxon>
        <taxon>Mytilus</taxon>
    </lineage>
</organism>
<comment type="caution">
    <text evidence="8">The sequence shown here is derived from an EMBL/GenBank/DDBJ whole genome shotgun (WGS) entry which is preliminary data.</text>
</comment>
<dbReference type="GO" id="GO:0002939">
    <property type="term" value="P:tRNA N1-guanine methylation"/>
    <property type="evidence" value="ECO:0007669"/>
    <property type="project" value="TreeGrafter"/>
</dbReference>
<dbReference type="Gene3D" id="3.40.1280.30">
    <property type="match status" value="1"/>
</dbReference>
<evidence type="ECO:0000259" key="7">
    <source>
        <dbReference type="PROSITE" id="PS51675"/>
    </source>
</evidence>
<dbReference type="PANTHER" id="PTHR13563:SF13">
    <property type="entry name" value="TRNA METHYLTRANSFERASE 10 HOMOLOG A"/>
    <property type="match status" value="1"/>
</dbReference>
<evidence type="ECO:0000256" key="1">
    <source>
        <dbReference type="ARBA" id="ARBA00012797"/>
    </source>
</evidence>
<evidence type="ECO:0000256" key="5">
    <source>
        <dbReference type="ARBA" id="ARBA00048434"/>
    </source>
</evidence>
<evidence type="ECO:0000256" key="6">
    <source>
        <dbReference type="SAM" id="MobiDB-lite"/>
    </source>
</evidence>
<dbReference type="PANTHER" id="PTHR13563">
    <property type="entry name" value="TRNA (GUANINE-9-) METHYLTRANSFERASE"/>
    <property type="match status" value="1"/>
</dbReference>
<dbReference type="EMBL" id="CAJPWZ010001090">
    <property type="protein sequence ID" value="CAG2207762.1"/>
    <property type="molecule type" value="Genomic_DNA"/>
</dbReference>
<dbReference type="OrthoDB" id="278300at2759"/>
<keyword evidence="2 8" id="KW-0489">Methyltransferase</keyword>
<reference evidence="8" key="1">
    <citation type="submission" date="2021-03" db="EMBL/GenBank/DDBJ databases">
        <authorList>
            <person name="Bekaert M."/>
        </authorList>
    </citation>
    <scope>NUCLEOTIDE SEQUENCE</scope>
</reference>
<feature type="region of interest" description="Disordered" evidence="6">
    <location>
        <begin position="34"/>
        <end position="67"/>
    </location>
</feature>
<keyword evidence="3 8" id="KW-0808">Transferase</keyword>
<evidence type="ECO:0000313" key="9">
    <source>
        <dbReference type="Proteomes" id="UP000683360"/>
    </source>
</evidence>
<dbReference type="InterPro" id="IPR028564">
    <property type="entry name" value="MT_TRM10-typ"/>
</dbReference>
<dbReference type="InterPro" id="IPR007356">
    <property type="entry name" value="tRNA_m1G_MeTrfase_euk"/>
</dbReference>
<gene>
    <name evidence="8" type="ORF">MEDL_21973</name>
</gene>
<keyword evidence="9" id="KW-1185">Reference proteome</keyword>
<dbReference type="PROSITE" id="PS51675">
    <property type="entry name" value="SAM_MT_TRM10"/>
    <property type="match status" value="1"/>
</dbReference>
<evidence type="ECO:0000256" key="2">
    <source>
        <dbReference type="ARBA" id="ARBA00022603"/>
    </source>
</evidence>
<dbReference type="GO" id="GO:0000049">
    <property type="term" value="F:tRNA binding"/>
    <property type="evidence" value="ECO:0007669"/>
    <property type="project" value="TreeGrafter"/>
</dbReference>
<protein>
    <recommendedName>
        <fullName evidence="1">tRNA (guanine(9)-N(1))-methyltransferase</fullName>
        <ecNumber evidence="1">2.1.1.221</ecNumber>
    </recommendedName>
</protein>
<keyword evidence="4" id="KW-0949">S-adenosyl-L-methionine</keyword>
<dbReference type="InterPro" id="IPR038459">
    <property type="entry name" value="MT_TRM10-typ_sf"/>
</dbReference>
<sequence length="166" mass="18743">MYFISVLEILLKYSETKDWKESFFSVIPQRKVVNNPDNEEANNSKQETDEDKAPSNENSSDSIPTTAVSTCSSILEKDNEKTGCDNSAMIDTSCRMISDIKQDFELLKVSSDEEIQCSFKDNELKSNSVKCRHFENGSQGVEKEDLSTLNCDIEENKQTTLDNTNS</sequence>
<name>A0A8S3REE5_MYTED</name>
<proteinExistence type="predicted"/>
<evidence type="ECO:0000313" key="8">
    <source>
        <dbReference type="EMBL" id="CAG2207762.1"/>
    </source>
</evidence>
<comment type="catalytic activity">
    <reaction evidence="5">
        <text>guanosine(9) in tRNA + S-adenosyl-L-methionine = N(1)-methylguanosine(9) in tRNA + S-adenosyl-L-homocysteine + H(+)</text>
        <dbReference type="Rhea" id="RHEA:43156"/>
        <dbReference type="Rhea" id="RHEA-COMP:10367"/>
        <dbReference type="Rhea" id="RHEA-COMP:10368"/>
        <dbReference type="ChEBI" id="CHEBI:15378"/>
        <dbReference type="ChEBI" id="CHEBI:57856"/>
        <dbReference type="ChEBI" id="CHEBI:59789"/>
        <dbReference type="ChEBI" id="CHEBI:73542"/>
        <dbReference type="ChEBI" id="CHEBI:74269"/>
        <dbReference type="EC" id="2.1.1.221"/>
    </reaction>
</comment>
<evidence type="ECO:0000256" key="3">
    <source>
        <dbReference type="ARBA" id="ARBA00022679"/>
    </source>
</evidence>
<dbReference type="Proteomes" id="UP000683360">
    <property type="component" value="Unassembled WGS sequence"/>
</dbReference>
<accession>A0A8S3REE5</accession>